<accession>A0A3N0VG82</accession>
<evidence type="ECO:0000313" key="1">
    <source>
        <dbReference type="EMBL" id="ROH91756.1"/>
    </source>
</evidence>
<gene>
    <name evidence="1" type="ORF">ED208_05050</name>
</gene>
<dbReference type="AlphaFoldDB" id="A0A3N0VG82"/>
<dbReference type="Proteomes" id="UP000282106">
    <property type="component" value="Unassembled WGS sequence"/>
</dbReference>
<dbReference type="EMBL" id="RJVO01000002">
    <property type="protein sequence ID" value="ROH91756.1"/>
    <property type="molecule type" value="Genomic_DNA"/>
</dbReference>
<name>A0A3N0VG82_9GAMM</name>
<dbReference type="Pfam" id="PF13289">
    <property type="entry name" value="SIR2_2"/>
    <property type="match status" value="1"/>
</dbReference>
<sequence length="400" mass="44757">MQSHDPNRQLGFIQQALSQNRKPLGFFIGAGCPLSVRITREIDGTTQNLPLIWDVAGLTKVIGDRLRATEGAQPSNWDKMIAIVREDGGNEMNIELILSKIRAFISVAGKGNVRGMAVDDLTTLDSSICKVISEEVERSLPNNQTPYHNLAVWIRSIHREKPVHLFTTNYDLLLEQALEESSAPYFDGFIGARKAFFDLGAVEDENLLPPRWTRLWKIHGSLNWRLENKNNVVRSDIKSENQSYLIYPSHLKYDQSRKMPYLAMLDRLKSFLLSPSAVVFICGYSFGDEHINDIICRSLETNPTAHVFAFLFGALEDPKYMHGKIWAEKTPNLSLLAFDKAIIGRNIGAWKTDNPTALSLPVNVLVSSGEDISLKLGDFSAFGNLLRALSGAQDSAHETE</sequence>
<evidence type="ECO:0000313" key="2">
    <source>
        <dbReference type="Proteomes" id="UP000282106"/>
    </source>
</evidence>
<keyword evidence="2" id="KW-1185">Reference proteome</keyword>
<proteinExistence type="predicted"/>
<comment type="caution">
    <text evidence="1">The sequence shown here is derived from an EMBL/GenBank/DDBJ whole genome shotgun (WGS) entry which is preliminary data.</text>
</comment>
<reference evidence="1 2" key="1">
    <citation type="submission" date="2018-10" db="EMBL/GenBank/DDBJ databases">
        <authorList>
            <person name="Chen W.-M."/>
        </authorList>
    </citation>
    <scope>NUCLEOTIDE SEQUENCE [LARGE SCALE GENOMIC DNA]</scope>
    <source>
        <strain evidence="1 2">THS-13</strain>
    </source>
</reference>
<organism evidence="1 2">
    <name type="scientific">Stagnimonas aquatica</name>
    <dbReference type="NCBI Taxonomy" id="2689987"/>
    <lineage>
        <taxon>Bacteria</taxon>
        <taxon>Pseudomonadati</taxon>
        <taxon>Pseudomonadota</taxon>
        <taxon>Gammaproteobacteria</taxon>
        <taxon>Nevskiales</taxon>
        <taxon>Nevskiaceae</taxon>
        <taxon>Stagnimonas</taxon>
    </lineage>
</organism>
<dbReference type="RefSeq" id="WP_123210800.1">
    <property type="nucleotide sequence ID" value="NZ_RJVO01000002.1"/>
</dbReference>
<protein>
    <submittedName>
        <fullName evidence="1">SIR2 family protein</fullName>
    </submittedName>
</protein>
<dbReference type="InParanoid" id="A0A3N0VG82"/>